<dbReference type="InterPro" id="IPR036396">
    <property type="entry name" value="Cyt_P450_sf"/>
</dbReference>
<dbReference type="CDD" id="cd20625">
    <property type="entry name" value="CYP164-like"/>
    <property type="match status" value="1"/>
</dbReference>
<keyword evidence="10" id="KW-1185">Reference proteome</keyword>
<proteinExistence type="inferred from homology"/>
<accession>A0A316EJL8</accession>
<evidence type="ECO:0000256" key="6">
    <source>
        <dbReference type="ARBA" id="ARBA00023033"/>
    </source>
</evidence>
<evidence type="ECO:0000256" key="5">
    <source>
        <dbReference type="ARBA" id="ARBA00023004"/>
    </source>
</evidence>
<dbReference type="GO" id="GO:0005506">
    <property type="term" value="F:iron ion binding"/>
    <property type="evidence" value="ECO:0007669"/>
    <property type="project" value="InterPro"/>
</dbReference>
<gene>
    <name evidence="9" type="ORF">BC793_1339</name>
</gene>
<dbReference type="PROSITE" id="PS00086">
    <property type="entry name" value="CYTOCHROME_P450"/>
    <property type="match status" value="1"/>
</dbReference>
<dbReference type="Gene3D" id="1.10.630.10">
    <property type="entry name" value="Cytochrome P450"/>
    <property type="match status" value="1"/>
</dbReference>
<keyword evidence="6 7" id="KW-0503">Monooxygenase</keyword>
<dbReference type="GO" id="GO:0020037">
    <property type="term" value="F:heme binding"/>
    <property type="evidence" value="ECO:0007669"/>
    <property type="project" value="InterPro"/>
</dbReference>
<comment type="caution">
    <text evidence="9">The sequence shown here is derived from an EMBL/GenBank/DDBJ whole genome shotgun (WGS) entry which is preliminary data.</text>
</comment>
<dbReference type="SUPFAM" id="SSF48264">
    <property type="entry name" value="Cytochrome P450"/>
    <property type="match status" value="1"/>
</dbReference>
<reference evidence="9 10" key="1">
    <citation type="submission" date="2018-05" db="EMBL/GenBank/DDBJ databases">
        <title>Genomic Encyclopedia of Archaeal and Bacterial Type Strains, Phase II (KMG-II): from individual species to whole genera.</title>
        <authorList>
            <person name="Goeker M."/>
        </authorList>
    </citation>
    <scope>NUCLEOTIDE SEQUENCE [LARGE SCALE GENOMIC DNA]</scope>
    <source>
        <strain evidence="9 10">DSM 45184</strain>
    </source>
</reference>
<dbReference type="EMBL" id="QGGR01000033">
    <property type="protein sequence ID" value="PWK31470.1"/>
    <property type="molecule type" value="Genomic_DNA"/>
</dbReference>
<dbReference type="GO" id="GO:0016705">
    <property type="term" value="F:oxidoreductase activity, acting on paired donors, with incorporation or reduction of molecular oxygen"/>
    <property type="evidence" value="ECO:0007669"/>
    <property type="project" value="InterPro"/>
</dbReference>
<evidence type="ECO:0008006" key="11">
    <source>
        <dbReference type="Google" id="ProtNLM"/>
    </source>
</evidence>
<keyword evidence="5 7" id="KW-0408">Iron</keyword>
<dbReference type="PANTHER" id="PTHR46696">
    <property type="entry name" value="P450, PUTATIVE (EUROFUNG)-RELATED"/>
    <property type="match status" value="1"/>
</dbReference>
<sequence length="472" mass="51116">MIPTAPFSRAVAPPITPFTPLCQACDVRPGGAATRHPDEAGAGRADDPGTAGPRSATRRRRKPELSGLSGTSWPYAKGDSLRRVDLEFSDPSFVRDPYPALARLREQAALGFHEPSGRWLAVSHAAVDAVLRDRRLGRFWRDEEPAAVFEPFNLLHRHQMMENEPPVHTRLRALVAKAFARGHVERLRATVAAEATALVEAAGADFDLLTDLAEPLAVTVIAELLGVPADERHRLRPWSAAMVRMYEVSRTPEVEAAALEACREFAGYMRELAERKTAEPGDDLISHLVSVRDGSDRLSAEELVASAILLLNAGHEASVNGLGNGMVALLDHPRELARLRADRELVPTAVEEMLRYDSPSQLFVRTAAADVEIGGVTVPAGAEVAALLGAANRDPAVFADPDRFDAGRVPNTHMSFGAGLHFCLGAPLARIEMQAALTALLERAPRLELAAEPVRTPGFVLRGYESVRLDVQ</sequence>
<evidence type="ECO:0000256" key="8">
    <source>
        <dbReference type="SAM" id="MobiDB-lite"/>
    </source>
</evidence>
<dbReference type="Pfam" id="PF00067">
    <property type="entry name" value="p450"/>
    <property type="match status" value="1"/>
</dbReference>
<dbReference type="FunFam" id="1.10.630.10:FF:000018">
    <property type="entry name" value="Cytochrome P450 monooxygenase"/>
    <property type="match status" value="1"/>
</dbReference>
<dbReference type="InterPro" id="IPR017972">
    <property type="entry name" value="Cyt_P450_CS"/>
</dbReference>
<keyword evidence="2 7" id="KW-0349">Heme</keyword>
<dbReference type="InterPro" id="IPR002397">
    <property type="entry name" value="Cyt_P450_B"/>
</dbReference>
<evidence type="ECO:0000256" key="3">
    <source>
        <dbReference type="ARBA" id="ARBA00022723"/>
    </source>
</evidence>
<keyword evidence="3 7" id="KW-0479">Metal-binding</keyword>
<evidence type="ECO:0000313" key="9">
    <source>
        <dbReference type="EMBL" id="PWK31470.1"/>
    </source>
</evidence>
<evidence type="ECO:0000313" key="10">
    <source>
        <dbReference type="Proteomes" id="UP000245697"/>
    </source>
</evidence>
<evidence type="ECO:0000256" key="1">
    <source>
        <dbReference type="ARBA" id="ARBA00010617"/>
    </source>
</evidence>
<protein>
    <recommendedName>
        <fullName evidence="11">Cytochrome P450</fullName>
    </recommendedName>
</protein>
<feature type="region of interest" description="Disordered" evidence="8">
    <location>
        <begin position="30"/>
        <end position="72"/>
    </location>
</feature>
<evidence type="ECO:0000256" key="4">
    <source>
        <dbReference type="ARBA" id="ARBA00023002"/>
    </source>
</evidence>
<comment type="similarity">
    <text evidence="1 7">Belongs to the cytochrome P450 family.</text>
</comment>
<evidence type="ECO:0000256" key="2">
    <source>
        <dbReference type="ARBA" id="ARBA00022617"/>
    </source>
</evidence>
<dbReference type="Proteomes" id="UP000245697">
    <property type="component" value="Unassembled WGS sequence"/>
</dbReference>
<keyword evidence="4 7" id="KW-0560">Oxidoreductase</keyword>
<feature type="compositionally biased region" description="Basic and acidic residues" evidence="8">
    <location>
        <begin position="35"/>
        <end position="47"/>
    </location>
</feature>
<organism evidence="9 10">
    <name type="scientific">Actinoplanes xinjiangensis</name>
    <dbReference type="NCBI Taxonomy" id="512350"/>
    <lineage>
        <taxon>Bacteria</taxon>
        <taxon>Bacillati</taxon>
        <taxon>Actinomycetota</taxon>
        <taxon>Actinomycetes</taxon>
        <taxon>Micromonosporales</taxon>
        <taxon>Micromonosporaceae</taxon>
        <taxon>Actinoplanes</taxon>
    </lineage>
</organism>
<dbReference type="InterPro" id="IPR001128">
    <property type="entry name" value="Cyt_P450"/>
</dbReference>
<dbReference type="PRINTS" id="PR00359">
    <property type="entry name" value="BP450"/>
</dbReference>
<dbReference type="GO" id="GO:0004497">
    <property type="term" value="F:monooxygenase activity"/>
    <property type="evidence" value="ECO:0007669"/>
    <property type="project" value="UniProtKB-KW"/>
</dbReference>
<dbReference type="AlphaFoldDB" id="A0A316EJL8"/>
<dbReference type="GO" id="GO:0017000">
    <property type="term" value="P:antibiotic biosynthetic process"/>
    <property type="evidence" value="ECO:0007669"/>
    <property type="project" value="UniProtKB-ARBA"/>
</dbReference>
<name>A0A316EJL8_9ACTN</name>
<evidence type="ECO:0000256" key="7">
    <source>
        <dbReference type="RuleBase" id="RU000461"/>
    </source>
</evidence>
<dbReference type="PANTHER" id="PTHR46696:SF1">
    <property type="entry name" value="CYTOCHROME P450 YJIB-RELATED"/>
    <property type="match status" value="1"/>
</dbReference>